<evidence type="ECO:0000313" key="2">
    <source>
        <dbReference type="EMBL" id="TNN41683.1"/>
    </source>
</evidence>
<evidence type="ECO:0000256" key="1">
    <source>
        <dbReference type="SAM" id="MobiDB-lite"/>
    </source>
</evidence>
<comment type="caution">
    <text evidence="2">The sequence shown here is derived from an EMBL/GenBank/DDBJ whole genome shotgun (WGS) entry which is preliminary data.</text>
</comment>
<evidence type="ECO:0000313" key="3">
    <source>
        <dbReference type="Proteomes" id="UP000314294"/>
    </source>
</evidence>
<feature type="compositionally biased region" description="Basic and acidic residues" evidence="1">
    <location>
        <begin position="91"/>
        <end position="101"/>
    </location>
</feature>
<keyword evidence="3" id="KW-1185">Reference proteome</keyword>
<reference evidence="2 3" key="1">
    <citation type="submission" date="2019-03" db="EMBL/GenBank/DDBJ databases">
        <title>First draft genome of Liparis tanakae, snailfish: a comprehensive survey of snailfish specific genes.</title>
        <authorList>
            <person name="Kim W."/>
            <person name="Song I."/>
            <person name="Jeong J.-H."/>
            <person name="Kim D."/>
            <person name="Kim S."/>
            <person name="Ryu S."/>
            <person name="Song J.Y."/>
            <person name="Lee S.K."/>
        </authorList>
    </citation>
    <scope>NUCLEOTIDE SEQUENCE [LARGE SCALE GENOMIC DNA]</scope>
    <source>
        <tissue evidence="2">Muscle</tissue>
    </source>
</reference>
<name>A0A4Z2FLQ6_9TELE</name>
<dbReference type="Proteomes" id="UP000314294">
    <property type="component" value="Unassembled WGS sequence"/>
</dbReference>
<proteinExistence type="predicted"/>
<gene>
    <name evidence="2" type="ORF">EYF80_048155</name>
</gene>
<accession>A0A4Z2FLQ6</accession>
<dbReference type="AlphaFoldDB" id="A0A4Z2FLQ6"/>
<organism evidence="2 3">
    <name type="scientific">Liparis tanakae</name>
    <name type="common">Tanaka's snailfish</name>
    <dbReference type="NCBI Taxonomy" id="230148"/>
    <lineage>
        <taxon>Eukaryota</taxon>
        <taxon>Metazoa</taxon>
        <taxon>Chordata</taxon>
        <taxon>Craniata</taxon>
        <taxon>Vertebrata</taxon>
        <taxon>Euteleostomi</taxon>
        <taxon>Actinopterygii</taxon>
        <taxon>Neopterygii</taxon>
        <taxon>Teleostei</taxon>
        <taxon>Neoteleostei</taxon>
        <taxon>Acanthomorphata</taxon>
        <taxon>Eupercaria</taxon>
        <taxon>Perciformes</taxon>
        <taxon>Cottioidei</taxon>
        <taxon>Cottales</taxon>
        <taxon>Liparidae</taxon>
        <taxon>Liparis</taxon>
    </lineage>
</organism>
<dbReference type="EMBL" id="SRLO01001088">
    <property type="protein sequence ID" value="TNN41683.1"/>
    <property type="molecule type" value="Genomic_DNA"/>
</dbReference>
<sequence>MSRLNKAEVFQLNPKLDPDAFRYSGPDLRDKLPANQPSTALSGKPAESHQLSLHSSALLLSFVRFSLHHAPVDGPVTGSHTNTPPQLGENPDQHHDGHHSTDNIHDHVGLILVRLLSDLRDGLRRLPGVGPHGRVVVGAGRLVQAVDFELAAEAVEAGAAAEQQRLPLLGDVLSPESGVGVASAASGTGDSVVWLSVAAWAEA</sequence>
<feature type="region of interest" description="Disordered" evidence="1">
    <location>
        <begin position="73"/>
        <end position="101"/>
    </location>
</feature>
<feature type="region of interest" description="Disordered" evidence="1">
    <location>
        <begin position="20"/>
        <end position="48"/>
    </location>
</feature>
<protein>
    <submittedName>
        <fullName evidence="2">Uncharacterized protein</fullName>
    </submittedName>
</protein>